<proteinExistence type="predicted"/>
<keyword evidence="3" id="KW-1185">Reference proteome</keyword>
<organism evidence="2 3">
    <name type="scientific">Phialocephala subalpina</name>
    <dbReference type="NCBI Taxonomy" id="576137"/>
    <lineage>
        <taxon>Eukaryota</taxon>
        <taxon>Fungi</taxon>
        <taxon>Dikarya</taxon>
        <taxon>Ascomycota</taxon>
        <taxon>Pezizomycotina</taxon>
        <taxon>Leotiomycetes</taxon>
        <taxon>Helotiales</taxon>
        <taxon>Mollisiaceae</taxon>
        <taxon>Phialocephala</taxon>
        <taxon>Phialocephala fortinii species complex</taxon>
    </lineage>
</organism>
<gene>
    <name evidence="2" type="ORF">PAC_06201</name>
</gene>
<protein>
    <recommendedName>
        <fullName evidence="4">Fungal N-terminal domain-containing protein</fullName>
    </recommendedName>
</protein>
<evidence type="ECO:0000313" key="2">
    <source>
        <dbReference type="EMBL" id="CZR56313.1"/>
    </source>
</evidence>
<dbReference type="EMBL" id="FJOG01000007">
    <property type="protein sequence ID" value="CZR56313.1"/>
    <property type="molecule type" value="Genomic_DNA"/>
</dbReference>
<reference evidence="2 3" key="1">
    <citation type="submission" date="2016-03" db="EMBL/GenBank/DDBJ databases">
        <authorList>
            <person name="Ploux O."/>
        </authorList>
    </citation>
    <scope>NUCLEOTIDE SEQUENCE [LARGE SCALE GENOMIC DNA]</scope>
    <source>
        <strain evidence="2 3">UAMH 11012</strain>
    </source>
</reference>
<dbReference type="OrthoDB" id="3200163at2759"/>
<sequence length="320" mass="36396">MAEVLGIVASGIAVGQLASEVTSSIITLKGYWDQVKEATSEIRQLLLELDSLNLILRHIQNDQHRENVPTLGSTKICVDQTWKLCKEGSDELNGLVGELAEKIDRKTGWRKKAGAAKVVLKKEEMKLIKRRMKNAIRLLSLAHQCHTNAMIQLQPDIIVARLSHTINSTTSIFPHDRNATLEWLNSASIVPETQSKTGAGNGTVETSPVDILVRRQYQHWGKSLSRVQFLIGSLQYWSKYETPRGRQRLTMTTKYQCPTWLSERAWDVTAIYQSHRGWRFYLRSYRELPNNHEIFKFVRNGDIASLKHMLATGQGYITAK</sequence>
<dbReference type="Proteomes" id="UP000184330">
    <property type="component" value="Unassembled WGS sequence"/>
</dbReference>
<evidence type="ECO:0008006" key="4">
    <source>
        <dbReference type="Google" id="ProtNLM"/>
    </source>
</evidence>
<evidence type="ECO:0000313" key="3">
    <source>
        <dbReference type="Proteomes" id="UP000184330"/>
    </source>
</evidence>
<keyword evidence="1" id="KW-0175">Coiled coil</keyword>
<accession>A0A1L7WUA6</accession>
<evidence type="ECO:0000256" key="1">
    <source>
        <dbReference type="SAM" id="Coils"/>
    </source>
</evidence>
<feature type="coiled-coil region" evidence="1">
    <location>
        <begin position="35"/>
        <end position="62"/>
    </location>
</feature>
<dbReference type="AlphaFoldDB" id="A0A1L7WUA6"/>
<name>A0A1L7WUA6_9HELO</name>